<comment type="catalytic activity">
    <reaction evidence="9">
        <text>D-glyceraldehyde + ATP = D-glyceraldehyde 3-phosphate + ADP + H(+)</text>
        <dbReference type="Rhea" id="RHEA:13941"/>
        <dbReference type="ChEBI" id="CHEBI:15378"/>
        <dbReference type="ChEBI" id="CHEBI:17378"/>
        <dbReference type="ChEBI" id="CHEBI:30616"/>
        <dbReference type="ChEBI" id="CHEBI:59776"/>
        <dbReference type="ChEBI" id="CHEBI:456216"/>
        <dbReference type="EC" id="2.7.1.28"/>
    </reaction>
</comment>
<dbReference type="GO" id="GO:0004371">
    <property type="term" value="F:glycerone kinase activity"/>
    <property type="evidence" value="ECO:0007669"/>
    <property type="project" value="UniProtKB-EC"/>
</dbReference>
<dbReference type="FunFam" id="3.30.1180.20:FF:000001">
    <property type="entry name" value="Dihydroxyacetone kinase 1"/>
    <property type="match status" value="1"/>
</dbReference>
<evidence type="ECO:0000313" key="17">
    <source>
        <dbReference type="Proteomes" id="UP001265746"/>
    </source>
</evidence>
<dbReference type="PROSITE" id="PS51480">
    <property type="entry name" value="DHAL"/>
    <property type="match status" value="1"/>
</dbReference>
<feature type="binding site" evidence="12">
    <location>
        <position position="112"/>
    </location>
    <ligand>
        <name>substrate</name>
    </ligand>
</feature>
<dbReference type="PROSITE" id="PS51481">
    <property type="entry name" value="DHAK"/>
    <property type="match status" value="1"/>
</dbReference>
<dbReference type="PANTHER" id="PTHR28629:SF1">
    <property type="entry name" value="YALI0F01606P"/>
    <property type="match status" value="1"/>
</dbReference>
<dbReference type="Proteomes" id="UP001265746">
    <property type="component" value="Unassembled WGS sequence"/>
</dbReference>
<feature type="compositionally biased region" description="Polar residues" evidence="13">
    <location>
        <begin position="370"/>
        <end position="379"/>
    </location>
</feature>
<feature type="domain" description="DhaL" evidence="14">
    <location>
        <begin position="390"/>
        <end position="590"/>
    </location>
</feature>
<comment type="catalytic activity">
    <reaction evidence="10">
        <text>dihydroxyacetone + ATP = dihydroxyacetone phosphate + ADP + H(+)</text>
        <dbReference type="Rhea" id="RHEA:15773"/>
        <dbReference type="ChEBI" id="CHEBI:15378"/>
        <dbReference type="ChEBI" id="CHEBI:16016"/>
        <dbReference type="ChEBI" id="CHEBI:30616"/>
        <dbReference type="ChEBI" id="CHEBI:57642"/>
        <dbReference type="ChEBI" id="CHEBI:456216"/>
        <dbReference type="EC" id="2.7.1.29"/>
    </reaction>
</comment>
<evidence type="ECO:0000256" key="10">
    <source>
        <dbReference type="ARBA" id="ARBA00048898"/>
    </source>
</evidence>
<comment type="function">
    <text evidence="1">Catalyzes both the phosphorylation of dihydroxyacetone and of glyceraldehyde.</text>
</comment>
<dbReference type="GO" id="GO:0019563">
    <property type="term" value="P:glycerol catabolic process"/>
    <property type="evidence" value="ECO:0007669"/>
    <property type="project" value="TreeGrafter"/>
</dbReference>
<organism evidence="16 17">
    <name type="scientific">Phomopsis amygdali</name>
    <name type="common">Fusicoccum amygdali</name>
    <dbReference type="NCBI Taxonomy" id="1214568"/>
    <lineage>
        <taxon>Eukaryota</taxon>
        <taxon>Fungi</taxon>
        <taxon>Dikarya</taxon>
        <taxon>Ascomycota</taxon>
        <taxon>Pezizomycotina</taxon>
        <taxon>Sordariomycetes</taxon>
        <taxon>Sordariomycetidae</taxon>
        <taxon>Diaporthales</taxon>
        <taxon>Diaporthaceae</taxon>
        <taxon>Diaporthe</taxon>
    </lineage>
</organism>
<dbReference type="Pfam" id="PF02734">
    <property type="entry name" value="Dak2"/>
    <property type="match status" value="1"/>
</dbReference>
<dbReference type="AlphaFoldDB" id="A0AAD9WBG5"/>
<dbReference type="Gene3D" id="1.25.40.340">
    <property type="match status" value="1"/>
</dbReference>
<dbReference type="InterPro" id="IPR004007">
    <property type="entry name" value="DhaL_dom"/>
</dbReference>
<dbReference type="NCBIfam" id="TIGR02361">
    <property type="entry name" value="dak_ATP"/>
    <property type="match status" value="1"/>
</dbReference>
<evidence type="ECO:0000256" key="5">
    <source>
        <dbReference type="ARBA" id="ARBA00022741"/>
    </source>
</evidence>
<feature type="region of interest" description="Disordered" evidence="13">
    <location>
        <begin position="357"/>
        <end position="379"/>
    </location>
</feature>
<comment type="caution">
    <text evidence="16">The sequence shown here is derived from an EMBL/GenBank/DDBJ whole genome shotgun (WGS) entry which is preliminary data.</text>
</comment>
<dbReference type="InterPro" id="IPR004006">
    <property type="entry name" value="DhaK_dom"/>
</dbReference>
<evidence type="ECO:0000256" key="9">
    <source>
        <dbReference type="ARBA" id="ARBA00047974"/>
    </source>
</evidence>
<keyword evidence="5" id="KW-0547">Nucleotide-binding</keyword>
<dbReference type="EMBL" id="JAUJFL010000001">
    <property type="protein sequence ID" value="KAK2615856.1"/>
    <property type="molecule type" value="Genomic_DNA"/>
</dbReference>
<keyword evidence="7" id="KW-0319">Glycerol metabolism</keyword>
<evidence type="ECO:0000256" key="6">
    <source>
        <dbReference type="ARBA" id="ARBA00022777"/>
    </source>
</evidence>
<feature type="active site" description="Tele-hemiaminal-histidine intermediate" evidence="11">
    <location>
        <position position="223"/>
    </location>
</feature>
<dbReference type="Gene3D" id="3.40.50.10440">
    <property type="entry name" value="Dihydroxyacetone kinase, domain 1"/>
    <property type="match status" value="1"/>
</dbReference>
<evidence type="ECO:0000256" key="12">
    <source>
        <dbReference type="PIRSR" id="PIRSR612734-2"/>
    </source>
</evidence>
<dbReference type="InterPro" id="IPR050861">
    <property type="entry name" value="Dihydroxyacetone_Kinase"/>
</dbReference>
<protein>
    <recommendedName>
        <fullName evidence="18">Dihydroxyacetone kinase</fullName>
    </recommendedName>
</protein>
<dbReference type="GO" id="GO:0005524">
    <property type="term" value="F:ATP binding"/>
    <property type="evidence" value="ECO:0007669"/>
    <property type="project" value="UniProtKB-KW"/>
</dbReference>
<dbReference type="Pfam" id="PF02733">
    <property type="entry name" value="Dak1"/>
    <property type="match status" value="1"/>
</dbReference>
<keyword evidence="17" id="KW-1185">Reference proteome</keyword>
<dbReference type="InterPro" id="IPR036117">
    <property type="entry name" value="DhaL_dom_sf"/>
</dbReference>
<keyword evidence="6" id="KW-0418">Kinase</keyword>
<reference evidence="16" key="1">
    <citation type="submission" date="2023-06" db="EMBL/GenBank/DDBJ databases">
        <authorList>
            <person name="Noh H."/>
        </authorList>
    </citation>
    <scope>NUCLEOTIDE SEQUENCE</scope>
    <source>
        <strain evidence="16">DUCC20226</strain>
    </source>
</reference>
<comment type="similarity">
    <text evidence="3">Belongs to the dihydroxyacetone kinase (DAK) family.</text>
</comment>
<sequence length="595" mass="63219">MSDKHFFPETAANTLVPRYLRALTASNPHLALIESERVVYDPHHNPSAVSIISGGGSGHEPGWSGYVGSGALSGAACGDIFASPSTKQVLAAIEATPSEQGHILMITNYTGDKLHFGLAAERAKALGLSKKVAMIHLADDVSIGRSRCGAVGRRGMPGHIVPMKITGAAAARNYDFERTVKLGRSVNSEVVSIGSALDHCHVPGRQGNEAIPKDVAIVGAGIHNEPGAQRLSPFPPVEELIQYCLKLLCDPEDQERYFVTFEKGDSTVLVINNYGGMSNLELGALTDETTTQLASKWDIKPVRTLTGTFETSLNAPGFSISLCNLSAASRESGTSVDELLELLDAPTTAVGWPNLTAPKPHQNVVKQDPTHQNKGTIKSNDGADIILDPKLLDTVIRSACEAAIAAEPNLTKWDMIMGDGDCGEAVKGVSESVIKILNNNGVGKGSVLDFLNATTDAVDDMGGTLGAILGILLSAFASALNEQSINSNSSLQNSEKFATALEQAVTSLKTHTGAREGDRTVMDVLLPFTDEFARSKDFHRAVGVAKEKAEATKYLKAKFGRATYVAEAQGQELPDPGAWALYEWLDGMSRAIKAF</sequence>
<name>A0AAD9WBG5_PHOAM</name>
<evidence type="ECO:0000259" key="15">
    <source>
        <dbReference type="PROSITE" id="PS51481"/>
    </source>
</evidence>
<evidence type="ECO:0000256" key="7">
    <source>
        <dbReference type="ARBA" id="ARBA00022798"/>
    </source>
</evidence>
<evidence type="ECO:0000256" key="2">
    <source>
        <dbReference type="ARBA" id="ARBA00004778"/>
    </source>
</evidence>
<evidence type="ECO:0000256" key="11">
    <source>
        <dbReference type="PIRSR" id="PIRSR612734-1"/>
    </source>
</evidence>
<evidence type="ECO:0000259" key="14">
    <source>
        <dbReference type="PROSITE" id="PS51480"/>
    </source>
</evidence>
<dbReference type="SMART" id="SM01120">
    <property type="entry name" value="Dak2"/>
    <property type="match status" value="1"/>
</dbReference>
<evidence type="ECO:0000313" key="16">
    <source>
        <dbReference type="EMBL" id="KAK2615856.1"/>
    </source>
</evidence>
<gene>
    <name evidence="16" type="ORF">N8I77_002581</name>
</gene>
<feature type="domain" description="DhaK" evidence="15">
    <location>
        <begin position="11"/>
        <end position="352"/>
    </location>
</feature>
<keyword evidence="8" id="KW-0067">ATP-binding</keyword>
<accession>A0AAD9WBG5</accession>
<dbReference type="SUPFAM" id="SSF101473">
    <property type="entry name" value="DhaL-like"/>
    <property type="match status" value="1"/>
</dbReference>
<evidence type="ECO:0000256" key="1">
    <source>
        <dbReference type="ARBA" id="ARBA00003264"/>
    </source>
</evidence>
<dbReference type="Gene3D" id="3.30.1180.20">
    <property type="entry name" value="Dihydroxyacetone kinase, domain 2"/>
    <property type="match status" value="1"/>
</dbReference>
<evidence type="ECO:0000256" key="4">
    <source>
        <dbReference type="ARBA" id="ARBA00022679"/>
    </source>
</evidence>
<evidence type="ECO:0000256" key="3">
    <source>
        <dbReference type="ARBA" id="ARBA00008757"/>
    </source>
</evidence>
<dbReference type="FunFam" id="3.40.50.10440:FF:000001">
    <property type="entry name" value="Dihydroxyacetone kinase, DhaK subunit"/>
    <property type="match status" value="1"/>
</dbReference>
<keyword evidence="4" id="KW-0808">Transferase</keyword>
<proteinExistence type="inferred from homology"/>
<evidence type="ECO:0008006" key="18">
    <source>
        <dbReference type="Google" id="ProtNLM"/>
    </source>
</evidence>
<dbReference type="PANTHER" id="PTHR28629">
    <property type="entry name" value="TRIOKINASE/FMN CYCLASE"/>
    <property type="match status" value="1"/>
</dbReference>
<dbReference type="GO" id="GO:0050354">
    <property type="term" value="F:triokinase activity"/>
    <property type="evidence" value="ECO:0007669"/>
    <property type="project" value="UniProtKB-EC"/>
</dbReference>
<feature type="binding site" evidence="12">
    <location>
        <begin position="56"/>
        <end position="59"/>
    </location>
    <ligand>
        <name>substrate</name>
    </ligand>
</feature>
<evidence type="ECO:0000256" key="8">
    <source>
        <dbReference type="ARBA" id="ARBA00022840"/>
    </source>
</evidence>
<evidence type="ECO:0000256" key="13">
    <source>
        <dbReference type="SAM" id="MobiDB-lite"/>
    </source>
</evidence>
<dbReference type="InterPro" id="IPR012734">
    <property type="entry name" value="DhaK_ATP"/>
</dbReference>
<dbReference type="GO" id="GO:0005829">
    <property type="term" value="C:cytosol"/>
    <property type="evidence" value="ECO:0007669"/>
    <property type="project" value="TreeGrafter"/>
</dbReference>
<comment type="pathway">
    <text evidence="2">Polyol metabolism; glycerol fermentation; glycerone phosphate from glycerol (oxidative route): step 2/2.</text>
</comment>
<dbReference type="SUPFAM" id="SSF82549">
    <property type="entry name" value="DAK1/DegV-like"/>
    <property type="match status" value="1"/>
</dbReference>